<evidence type="ECO:0000256" key="2">
    <source>
        <dbReference type="ARBA" id="ARBA00001089"/>
    </source>
</evidence>
<evidence type="ECO:0000256" key="9">
    <source>
        <dbReference type="PIRSR" id="PIRSR600101-1"/>
    </source>
</evidence>
<evidence type="ECO:0000256" key="4">
    <source>
        <dbReference type="ARBA" id="ARBA00022679"/>
    </source>
</evidence>
<dbReference type="PROSITE" id="PS51318">
    <property type="entry name" value="TAT"/>
    <property type="match status" value="1"/>
</dbReference>
<dbReference type="EC" id="3.4.19.13" evidence="11"/>
<evidence type="ECO:0000313" key="12">
    <source>
        <dbReference type="EMBL" id="GBF56940.1"/>
    </source>
</evidence>
<feature type="binding site" evidence="10">
    <location>
        <position position="475"/>
    </location>
    <ligand>
        <name>L-glutamate</name>
        <dbReference type="ChEBI" id="CHEBI:29985"/>
    </ligand>
</feature>
<dbReference type="InterPro" id="IPR029055">
    <property type="entry name" value="Ntn_hydrolases_N"/>
</dbReference>
<evidence type="ECO:0000256" key="7">
    <source>
        <dbReference type="ARBA" id="ARBA00023315"/>
    </source>
</evidence>
<organism evidence="12 13">
    <name type="scientific">Candidatus Phycosocius bacilliformis</name>
    <dbReference type="NCBI Taxonomy" id="1445552"/>
    <lineage>
        <taxon>Bacteria</taxon>
        <taxon>Pseudomonadati</taxon>
        <taxon>Pseudomonadota</taxon>
        <taxon>Alphaproteobacteria</taxon>
        <taxon>Caulobacterales</taxon>
        <taxon>Caulobacterales incertae sedis</taxon>
        <taxon>Candidatus Phycosocius</taxon>
    </lineage>
</organism>
<dbReference type="PANTHER" id="PTHR43199:SF1">
    <property type="entry name" value="GLUTATHIONE HYDROLASE PROENZYME"/>
    <property type="match status" value="1"/>
</dbReference>
<gene>
    <name evidence="12" type="primary">ggt_1</name>
    <name evidence="12" type="ORF">PbB2_00597</name>
</gene>
<dbReference type="PROSITE" id="PS00462">
    <property type="entry name" value="G_GLU_TRANSPEPTIDASE"/>
    <property type="match status" value="1"/>
</dbReference>
<evidence type="ECO:0000256" key="3">
    <source>
        <dbReference type="ARBA" id="ARBA00009381"/>
    </source>
</evidence>
<accession>A0A2P2E7C1</accession>
<dbReference type="Pfam" id="PF01019">
    <property type="entry name" value="G_glu_transpept"/>
    <property type="match status" value="1"/>
</dbReference>
<keyword evidence="13" id="KW-1185">Reference proteome</keyword>
<feature type="binding site" evidence="10">
    <location>
        <begin position="453"/>
        <end position="454"/>
    </location>
    <ligand>
        <name>L-glutamate</name>
        <dbReference type="ChEBI" id="CHEBI:29985"/>
    </ligand>
</feature>
<dbReference type="RefSeq" id="WP_108983774.1">
    <property type="nucleotide sequence ID" value="NZ_BFBR01000001.1"/>
</dbReference>
<feature type="active site" description="Nucleophile" evidence="9">
    <location>
        <position position="382"/>
    </location>
</feature>
<dbReference type="InterPro" id="IPR055262">
    <property type="entry name" value="GGT_CS"/>
</dbReference>
<dbReference type="Gene3D" id="3.60.20.40">
    <property type="match status" value="1"/>
</dbReference>
<feature type="binding site" evidence="10">
    <location>
        <position position="424"/>
    </location>
    <ligand>
        <name>L-glutamate</name>
        <dbReference type="ChEBI" id="CHEBI:29985"/>
    </ligand>
</feature>
<comment type="pathway">
    <text evidence="11">Sulfur metabolism; glutathione metabolism.</text>
</comment>
<keyword evidence="6 11" id="KW-0865">Zymogen</keyword>
<dbReference type="Proteomes" id="UP000245086">
    <property type="component" value="Unassembled WGS sequence"/>
</dbReference>
<name>A0A2P2E7C1_9PROT</name>
<evidence type="ECO:0000256" key="6">
    <source>
        <dbReference type="ARBA" id="ARBA00023145"/>
    </source>
</evidence>
<dbReference type="SUPFAM" id="SSF56235">
    <property type="entry name" value="N-terminal nucleophile aminohydrolases (Ntn hydrolases)"/>
    <property type="match status" value="1"/>
</dbReference>
<reference evidence="12 13" key="1">
    <citation type="journal article" date="2018" name="Genome Announc.">
        <title>Draft Genome Sequence of "Candidatus Phycosocius bacilliformis," an Alphaproteobacterial Ectosymbiont of the Hydrocarbon-Producing Green Alga Botryococcus braunii.</title>
        <authorList>
            <person name="Tanabe Y."/>
            <person name="Yamaguchi H."/>
            <person name="Watanabe M.M."/>
        </authorList>
    </citation>
    <scope>NUCLEOTIDE SEQUENCE [LARGE SCALE GENOMIC DNA]</scope>
    <source>
        <strain evidence="12 13">BOTRYCO-2</strain>
    </source>
</reference>
<dbReference type="EMBL" id="BFBR01000001">
    <property type="protein sequence ID" value="GBF56940.1"/>
    <property type="molecule type" value="Genomic_DNA"/>
</dbReference>
<feature type="binding site" evidence="10">
    <location>
        <position position="110"/>
    </location>
    <ligand>
        <name>L-glutamate</name>
        <dbReference type="ChEBI" id="CHEBI:29985"/>
    </ligand>
</feature>
<dbReference type="InterPro" id="IPR000101">
    <property type="entry name" value="GGT_peptidase"/>
</dbReference>
<dbReference type="Gene3D" id="1.10.246.130">
    <property type="match status" value="1"/>
</dbReference>
<comment type="subunit">
    <text evidence="11">This enzyme consists of two polypeptide chains, which are synthesized in precursor form from a single polypeptide.</text>
</comment>
<dbReference type="GO" id="GO:0006750">
    <property type="term" value="P:glutathione biosynthetic process"/>
    <property type="evidence" value="ECO:0007669"/>
    <property type="project" value="UniProtKB-KW"/>
</dbReference>
<dbReference type="InterPro" id="IPR006311">
    <property type="entry name" value="TAT_signal"/>
</dbReference>
<comment type="PTM">
    <text evidence="11">Cleaved by autocatalysis into a large and a small subunit.</text>
</comment>
<dbReference type="InterPro" id="IPR043138">
    <property type="entry name" value="GGT_lsub"/>
</dbReference>
<keyword evidence="11" id="KW-0317">Glutathione biosynthesis</keyword>
<dbReference type="InterPro" id="IPR043137">
    <property type="entry name" value="GGT_ssub_C"/>
</dbReference>
<comment type="catalytic activity">
    <reaction evidence="1 11">
        <text>an S-substituted glutathione + H2O = an S-substituted L-cysteinylglycine + L-glutamate</text>
        <dbReference type="Rhea" id="RHEA:59468"/>
        <dbReference type="ChEBI" id="CHEBI:15377"/>
        <dbReference type="ChEBI" id="CHEBI:29985"/>
        <dbReference type="ChEBI" id="CHEBI:90779"/>
        <dbReference type="ChEBI" id="CHEBI:143103"/>
        <dbReference type="EC" id="3.4.19.13"/>
    </reaction>
</comment>
<dbReference type="PRINTS" id="PR01210">
    <property type="entry name" value="GGTRANSPTASE"/>
</dbReference>
<dbReference type="OrthoDB" id="9781342at2"/>
<evidence type="ECO:0000256" key="8">
    <source>
        <dbReference type="ARBA" id="ARBA00047417"/>
    </source>
</evidence>
<comment type="similarity">
    <text evidence="3 11">Belongs to the gamma-glutamyltransferase family.</text>
</comment>
<keyword evidence="7 11" id="KW-0012">Acyltransferase</keyword>
<protein>
    <recommendedName>
        <fullName evidence="11">Glutathione hydrolase proenzyme</fullName>
        <ecNumber evidence="11">2.3.2.2</ecNumber>
        <ecNumber evidence="11">3.4.19.13</ecNumber>
    </recommendedName>
    <component>
        <recommendedName>
            <fullName evidence="11">Glutathione hydrolase large chain</fullName>
        </recommendedName>
    </component>
    <component>
        <recommendedName>
            <fullName evidence="11">Glutathione hydrolase small chain</fullName>
        </recommendedName>
    </component>
</protein>
<evidence type="ECO:0000313" key="13">
    <source>
        <dbReference type="Proteomes" id="UP000245086"/>
    </source>
</evidence>
<comment type="catalytic activity">
    <reaction evidence="2 11">
        <text>glutathione + H2O = L-cysteinylglycine + L-glutamate</text>
        <dbReference type="Rhea" id="RHEA:28807"/>
        <dbReference type="ChEBI" id="CHEBI:15377"/>
        <dbReference type="ChEBI" id="CHEBI:29985"/>
        <dbReference type="ChEBI" id="CHEBI:57925"/>
        <dbReference type="ChEBI" id="CHEBI:61694"/>
        <dbReference type="EC" id="3.4.19.13"/>
    </reaction>
</comment>
<dbReference type="InterPro" id="IPR051792">
    <property type="entry name" value="GGT_bact"/>
</dbReference>
<dbReference type="NCBIfam" id="TIGR00066">
    <property type="entry name" value="g_glut_trans"/>
    <property type="match status" value="1"/>
</dbReference>
<dbReference type="AlphaFoldDB" id="A0A2P2E7C1"/>
<dbReference type="UniPathway" id="UPA00204"/>
<sequence>MFHDQYELSRRQTLQALTSAIGLGVAGSGLSSSISHAKDNRGLNAGAVATADTPSAEIGVAILEAGGNAIDAAVAIGFALAVSYPEAGNIGGGGFMTIVMNGQPYFLDYRETAPAKARADMYLDSNGEFRADASLIGNLAAGTPGTVAGLYAAHKRFGRLSWSQVVQPAVNLARDGFVPPAQMIRIYRESEAYLGKSTNLARYFGTMREGVTFTQPELAGTLARIARLGPAGFYEGRVGDQVVAQMQRGPQKGLISKQDLARYKPVWRQPLTGPWRDYQVITAPPPSSGGIALMQLLGMKQARGDLFEGVAHNSAQYIHLLAELEKRVFADRAVYLGDPDFVTVPVSALLAPEYIAARAREIQPDRPSPTVAVQPGLEKPQTTHYSVVDRQGNAVSNTYTINGWYGSGVVVEGAGFLLNNEMDDFSAKPGAPNQYGVVGGDANAIQPFKRPLSSMTPTIILKQGQPALVLGSPGGSRIITTVYQVLLNALDYQMPLAEAVAAPRYHHQLIPENVIFTEPYAPAPPALRSELEARGYRFEAQDYNGDIAAIKVEQGQPIVAPDPRARGAGRVTP</sequence>
<feature type="binding site" evidence="10">
    <location>
        <begin position="400"/>
        <end position="402"/>
    </location>
    <ligand>
        <name>L-glutamate</name>
        <dbReference type="ChEBI" id="CHEBI:29985"/>
    </ligand>
</feature>
<keyword evidence="5 11" id="KW-0378">Hydrolase</keyword>
<comment type="catalytic activity">
    <reaction evidence="8 11">
        <text>an N-terminal (5-L-glutamyl)-[peptide] + an alpha-amino acid = 5-L-glutamyl amino acid + an N-terminal L-alpha-aminoacyl-[peptide]</text>
        <dbReference type="Rhea" id="RHEA:23904"/>
        <dbReference type="Rhea" id="RHEA-COMP:9780"/>
        <dbReference type="Rhea" id="RHEA-COMP:9795"/>
        <dbReference type="ChEBI" id="CHEBI:77644"/>
        <dbReference type="ChEBI" id="CHEBI:78597"/>
        <dbReference type="ChEBI" id="CHEBI:78599"/>
        <dbReference type="ChEBI" id="CHEBI:78608"/>
        <dbReference type="EC" id="2.3.2.2"/>
    </reaction>
</comment>
<dbReference type="PANTHER" id="PTHR43199">
    <property type="entry name" value="GLUTATHIONE HYDROLASE"/>
    <property type="match status" value="1"/>
</dbReference>
<proteinExistence type="inferred from homology"/>
<keyword evidence="4 11" id="KW-0808">Transferase</keyword>
<comment type="caution">
    <text evidence="12">The sequence shown here is derived from an EMBL/GenBank/DDBJ whole genome shotgun (WGS) entry which is preliminary data.</text>
</comment>
<dbReference type="EC" id="2.3.2.2" evidence="11"/>
<dbReference type="GO" id="GO:0036374">
    <property type="term" value="F:glutathione hydrolase activity"/>
    <property type="evidence" value="ECO:0007669"/>
    <property type="project" value="UniProtKB-UniRule"/>
</dbReference>
<evidence type="ECO:0000256" key="5">
    <source>
        <dbReference type="ARBA" id="ARBA00022801"/>
    </source>
</evidence>
<evidence type="ECO:0000256" key="10">
    <source>
        <dbReference type="PIRSR" id="PIRSR600101-2"/>
    </source>
</evidence>
<dbReference type="GO" id="GO:0006751">
    <property type="term" value="P:glutathione catabolic process"/>
    <property type="evidence" value="ECO:0007669"/>
    <property type="project" value="UniProtKB-UniRule"/>
</dbReference>
<evidence type="ECO:0000256" key="1">
    <source>
        <dbReference type="ARBA" id="ARBA00001049"/>
    </source>
</evidence>
<evidence type="ECO:0000256" key="11">
    <source>
        <dbReference type="RuleBase" id="RU368036"/>
    </source>
</evidence>
<dbReference type="GO" id="GO:0103068">
    <property type="term" value="F:leukotriene C4 gamma-glutamyl transferase activity"/>
    <property type="evidence" value="ECO:0007669"/>
    <property type="project" value="UniProtKB-EC"/>
</dbReference>